<keyword evidence="10 18" id="KW-0067">ATP-binding</keyword>
<dbReference type="SUPFAM" id="SSF52440">
    <property type="entry name" value="PreATP-grasp domain"/>
    <property type="match status" value="1"/>
</dbReference>
<organism evidence="21 22">
    <name type="scientific">Alteromonas australica</name>
    <dbReference type="NCBI Taxonomy" id="589873"/>
    <lineage>
        <taxon>Bacteria</taxon>
        <taxon>Pseudomonadati</taxon>
        <taxon>Pseudomonadota</taxon>
        <taxon>Gammaproteobacteria</taxon>
        <taxon>Alteromonadales</taxon>
        <taxon>Alteromonadaceae</taxon>
        <taxon>Alteromonas/Salinimonas group</taxon>
        <taxon>Alteromonas</taxon>
    </lineage>
</organism>
<keyword evidence="12" id="KW-0464">Manganese</keyword>
<dbReference type="NCBIfam" id="TIGR00877">
    <property type="entry name" value="purD"/>
    <property type="match status" value="1"/>
</dbReference>
<dbReference type="FunFam" id="3.40.50.20:FF:000006">
    <property type="entry name" value="Phosphoribosylamine--glycine ligase, chloroplastic"/>
    <property type="match status" value="1"/>
</dbReference>
<comment type="pathway">
    <text evidence="3 17">Purine metabolism; IMP biosynthesis via de novo pathway; N(1)-(5-phospho-D-ribosyl)glycinamide from 5-phospho-alpha-D-ribose 1-diphosphate: step 2/2.</text>
</comment>
<gene>
    <name evidence="17" type="primary">purD</name>
    <name evidence="21" type="ORF">EP13_18515</name>
</gene>
<keyword evidence="11" id="KW-0460">Magnesium</keyword>
<dbReference type="Pfam" id="PF01071">
    <property type="entry name" value="GARS_A"/>
    <property type="match status" value="1"/>
</dbReference>
<dbReference type="AlphaFoldDB" id="A0A075P0U4"/>
<dbReference type="HAMAP" id="MF_00138">
    <property type="entry name" value="GARS"/>
    <property type="match status" value="1"/>
</dbReference>
<keyword evidence="7" id="KW-0479">Metal-binding</keyword>
<dbReference type="InterPro" id="IPR020560">
    <property type="entry name" value="PRibGlycinamide_synth_C-dom"/>
</dbReference>
<dbReference type="InterPro" id="IPR000115">
    <property type="entry name" value="PRibGlycinamide_synth"/>
</dbReference>
<dbReference type="GO" id="GO:0046872">
    <property type="term" value="F:metal ion binding"/>
    <property type="evidence" value="ECO:0007669"/>
    <property type="project" value="UniProtKB-KW"/>
</dbReference>
<keyword evidence="22" id="KW-1185">Reference proteome</keyword>
<evidence type="ECO:0000256" key="10">
    <source>
        <dbReference type="ARBA" id="ARBA00022840"/>
    </source>
</evidence>
<reference evidence="21 22" key="1">
    <citation type="submission" date="2014-06" db="EMBL/GenBank/DDBJ databases">
        <title>Genomes of Alteromonas australica, a world apart.</title>
        <authorList>
            <person name="Gonzaga A."/>
            <person name="Lopez-Perez M."/>
            <person name="Rodriguez-Valera F."/>
        </authorList>
    </citation>
    <scope>NUCLEOTIDE SEQUENCE [LARGE SCALE GENOMIC DNA]</scope>
    <source>
        <strain evidence="21 22">H 17</strain>
    </source>
</reference>
<proteinExistence type="inferred from homology"/>
<evidence type="ECO:0000256" key="14">
    <source>
        <dbReference type="ARBA" id="ARBA00042242"/>
    </source>
</evidence>
<dbReference type="Gene3D" id="3.40.50.20">
    <property type="match status" value="1"/>
</dbReference>
<dbReference type="PANTHER" id="PTHR43472">
    <property type="entry name" value="PHOSPHORIBOSYLAMINE--GLYCINE LIGASE"/>
    <property type="match status" value="1"/>
</dbReference>
<dbReference type="Gene3D" id="3.30.1490.20">
    <property type="entry name" value="ATP-grasp fold, A domain"/>
    <property type="match status" value="1"/>
</dbReference>
<dbReference type="GO" id="GO:0006189">
    <property type="term" value="P:'de novo' IMP biosynthetic process"/>
    <property type="evidence" value="ECO:0007669"/>
    <property type="project" value="UniProtKB-UniRule"/>
</dbReference>
<dbReference type="SMART" id="SM01209">
    <property type="entry name" value="GARS_A"/>
    <property type="match status" value="1"/>
</dbReference>
<dbReference type="Gene3D" id="3.30.470.20">
    <property type="entry name" value="ATP-grasp fold, B domain"/>
    <property type="match status" value="1"/>
</dbReference>
<dbReference type="InterPro" id="IPR011054">
    <property type="entry name" value="Rudment_hybrid_motif"/>
</dbReference>
<evidence type="ECO:0000313" key="22">
    <source>
        <dbReference type="Proteomes" id="UP000056090"/>
    </source>
</evidence>
<dbReference type="PROSITE" id="PS50975">
    <property type="entry name" value="ATP_GRASP"/>
    <property type="match status" value="1"/>
</dbReference>
<evidence type="ECO:0000313" key="21">
    <source>
        <dbReference type="EMBL" id="AIG00510.1"/>
    </source>
</evidence>
<dbReference type="FunFam" id="3.30.470.20:FF:000031">
    <property type="entry name" value="Phosphoribosylamine--glycine ligase"/>
    <property type="match status" value="1"/>
</dbReference>
<evidence type="ECO:0000256" key="9">
    <source>
        <dbReference type="ARBA" id="ARBA00022755"/>
    </source>
</evidence>
<dbReference type="SUPFAM" id="SSF56059">
    <property type="entry name" value="Glutathione synthetase ATP-binding domain-like"/>
    <property type="match status" value="1"/>
</dbReference>
<evidence type="ECO:0000256" key="18">
    <source>
        <dbReference type="PROSITE-ProRule" id="PRU00409"/>
    </source>
</evidence>
<evidence type="ECO:0000256" key="8">
    <source>
        <dbReference type="ARBA" id="ARBA00022741"/>
    </source>
</evidence>
<dbReference type="Proteomes" id="UP000056090">
    <property type="component" value="Chromosome"/>
</dbReference>
<dbReference type="InterPro" id="IPR037123">
    <property type="entry name" value="PRibGlycinamide_synth_C_sf"/>
</dbReference>
<dbReference type="FunFam" id="3.90.600.10:FF:000001">
    <property type="entry name" value="Trifunctional purine biosynthetic protein adenosine-3"/>
    <property type="match status" value="1"/>
</dbReference>
<evidence type="ECO:0000256" key="19">
    <source>
        <dbReference type="SAM" id="MobiDB-lite"/>
    </source>
</evidence>
<dbReference type="GO" id="GO:0004637">
    <property type="term" value="F:phosphoribosylamine-glycine ligase activity"/>
    <property type="evidence" value="ECO:0007669"/>
    <property type="project" value="UniProtKB-UniRule"/>
</dbReference>
<dbReference type="InterPro" id="IPR016185">
    <property type="entry name" value="PreATP-grasp_dom_sf"/>
</dbReference>
<dbReference type="RefSeq" id="WP_044058496.1">
    <property type="nucleotide sequence ID" value="NZ_CAJXAX010000006.1"/>
</dbReference>
<dbReference type="SMART" id="SM01210">
    <property type="entry name" value="GARS_C"/>
    <property type="match status" value="1"/>
</dbReference>
<dbReference type="UniPathway" id="UPA00074">
    <property type="reaction ID" value="UER00125"/>
</dbReference>
<accession>A0A075P0U4</accession>
<dbReference type="EC" id="6.3.4.13" evidence="4 17"/>
<dbReference type="SUPFAM" id="SSF51246">
    <property type="entry name" value="Rudiment single hybrid motif"/>
    <property type="match status" value="1"/>
</dbReference>
<dbReference type="InterPro" id="IPR020561">
    <property type="entry name" value="PRibGlycinamid_synth_ATP-grasp"/>
</dbReference>
<dbReference type="GO" id="GO:0009113">
    <property type="term" value="P:purine nucleobase biosynthetic process"/>
    <property type="evidence" value="ECO:0007669"/>
    <property type="project" value="InterPro"/>
</dbReference>
<evidence type="ECO:0000256" key="4">
    <source>
        <dbReference type="ARBA" id="ARBA00013255"/>
    </source>
</evidence>
<evidence type="ECO:0000256" key="5">
    <source>
        <dbReference type="ARBA" id="ARBA00020605"/>
    </source>
</evidence>
<dbReference type="FunFam" id="3.30.1490.20:FF:000006">
    <property type="entry name" value="phosphoribosylamine--glycine ligase, chloroplastic-like"/>
    <property type="match status" value="1"/>
</dbReference>
<comment type="cofactor">
    <cofactor evidence="2">
        <name>Mg(2+)</name>
        <dbReference type="ChEBI" id="CHEBI:18420"/>
    </cofactor>
</comment>
<evidence type="ECO:0000256" key="3">
    <source>
        <dbReference type="ARBA" id="ARBA00005174"/>
    </source>
</evidence>
<evidence type="ECO:0000256" key="13">
    <source>
        <dbReference type="ARBA" id="ARBA00038345"/>
    </source>
</evidence>
<comment type="similarity">
    <text evidence="13 17">Belongs to the GARS family.</text>
</comment>
<comment type="cofactor">
    <cofactor evidence="1">
        <name>Mn(2+)</name>
        <dbReference type="ChEBI" id="CHEBI:29035"/>
    </cofactor>
</comment>
<evidence type="ECO:0000256" key="7">
    <source>
        <dbReference type="ARBA" id="ARBA00022723"/>
    </source>
</evidence>
<dbReference type="GO" id="GO:0005524">
    <property type="term" value="F:ATP binding"/>
    <property type="evidence" value="ECO:0007669"/>
    <property type="project" value="UniProtKB-UniRule"/>
</dbReference>
<dbReference type="InterPro" id="IPR020562">
    <property type="entry name" value="PRibGlycinamide_synth_N"/>
</dbReference>
<evidence type="ECO:0000256" key="17">
    <source>
        <dbReference type="HAMAP-Rule" id="MF_00138"/>
    </source>
</evidence>
<sequence>MNVLVIGGGGREHALAYKAAQSSDVSTVFVAPGNAGTATEPKVENVAIDVNDIAGLVSFAQGNDVALTIVGPEAPLVAGVVDAFTNEGLMIFGPTQAAAQLEGSKAFTKDFLARHNIPTAEYQNFTEIAPALAYVREKGAPIVVKADGLAAGKGVIVAMTLEEAEDAIRDMLAGNAFGEAGSRVVIEEFLDGEEASFIVMVDGKNVLPFATSQDHKRAADGDKGPNTGGMGAYSPAPVVTPDIHDRIMNEVIMPTVDGMASEGNDYVGFLYAGLMIMADGTPKVIEYNCRFGDPETQPIMLRLKSDIVPLCQAACRGELAGKTIEFDERASVGVVLAAGGYPGSYNKGDEITGFEDAAKLDGKVFHAGTALEDGKVVTAGGRVLCATALGHNVTEAQQNAYTLLKTIQFKDVYFRNDIAHRAIAREAEAS</sequence>
<dbReference type="Gene3D" id="3.90.600.10">
    <property type="entry name" value="Phosphoribosylglycinamide synthetase, C-terminal domain"/>
    <property type="match status" value="1"/>
</dbReference>
<keyword evidence="9 17" id="KW-0658">Purine biosynthesis</keyword>
<feature type="domain" description="ATP-grasp" evidence="20">
    <location>
        <begin position="109"/>
        <end position="316"/>
    </location>
</feature>
<evidence type="ECO:0000256" key="1">
    <source>
        <dbReference type="ARBA" id="ARBA00001936"/>
    </source>
</evidence>
<dbReference type="InterPro" id="IPR020559">
    <property type="entry name" value="PRibGlycinamide_synth_CS"/>
</dbReference>
<dbReference type="InterPro" id="IPR013815">
    <property type="entry name" value="ATP_grasp_subdomain_1"/>
</dbReference>
<evidence type="ECO:0000256" key="11">
    <source>
        <dbReference type="ARBA" id="ARBA00022842"/>
    </source>
</evidence>
<dbReference type="GeneID" id="78256871"/>
<evidence type="ECO:0000256" key="6">
    <source>
        <dbReference type="ARBA" id="ARBA00022598"/>
    </source>
</evidence>
<dbReference type="Pfam" id="PF02843">
    <property type="entry name" value="GARS_C"/>
    <property type="match status" value="1"/>
</dbReference>
<keyword evidence="6 17" id="KW-0436">Ligase</keyword>
<dbReference type="InterPro" id="IPR011761">
    <property type="entry name" value="ATP-grasp"/>
</dbReference>
<dbReference type="EMBL" id="CP008849">
    <property type="protein sequence ID" value="AIG00510.1"/>
    <property type="molecule type" value="Genomic_DNA"/>
</dbReference>
<protein>
    <recommendedName>
        <fullName evidence="5 17">Phosphoribosylamine--glycine ligase</fullName>
        <ecNumber evidence="4 17">6.3.4.13</ecNumber>
    </recommendedName>
    <alternativeName>
        <fullName evidence="16 17">GARS</fullName>
    </alternativeName>
    <alternativeName>
        <fullName evidence="14 17">Glycinamide ribonucleotide synthetase</fullName>
    </alternativeName>
    <alternativeName>
        <fullName evidence="15 17">Phosphoribosylglycinamide synthetase</fullName>
    </alternativeName>
</protein>
<keyword evidence="8 18" id="KW-0547">Nucleotide-binding</keyword>
<name>A0A075P0U4_9ALTE</name>
<dbReference type="eggNOG" id="COG0151">
    <property type="taxonomic scope" value="Bacteria"/>
</dbReference>
<dbReference type="KEGG" id="aal:EP13_18515"/>
<feature type="region of interest" description="Disordered" evidence="19">
    <location>
        <begin position="213"/>
        <end position="235"/>
    </location>
</feature>
<feature type="compositionally biased region" description="Basic and acidic residues" evidence="19">
    <location>
        <begin position="213"/>
        <end position="223"/>
    </location>
</feature>
<evidence type="ECO:0000256" key="15">
    <source>
        <dbReference type="ARBA" id="ARBA00042864"/>
    </source>
</evidence>
<evidence type="ECO:0000256" key="16">
    <source>
        <dbReference type="ARBA" id="ARBA00079592"/>
    </source>
</evidence>
<evidence type="ECO:0000256" key="12">
    <source>
        <dbReference type="ARBA" id="ARBA00023211"/>
    </source>
</evidence>
<evidence type="ECO:0000256" key="2">
    <source>
        <dbReference type="ARBA" id="ARBA00001946"/>
    </source>
</evidence>
<dbReference type="Pfam" id="PF02844">
    <property type="entry name" value="GARS_N"/>
    <property type="match status" value="1"/>
</dbReference>
<comment type="catalytic activity">
    <reaction evidence="17">
        <text>5-phospho-beta-D-ribosylamine + glycine + ATP = N(1)-(5-phospho-beta-D-ribosyl)glycinamide + ADP + phosphate + H(+)</text>
        <dbReference type="Rhea" id="RHEA:17453"/>
        <dbReference type="ChEBI" id="CHEBI:15378"/>
        <dbReference type="ChEBI" id="CHEBI:30616"/>
        <dbReference type="ChEBI" id="CHEBI:43474"/>
        <dbReference type="ChEBI" id="CHEBI:57305"/>
        <dbReference type="ChEBI" id="CHEBI:58681"/>
        <dbReference type="ChEBI" id="CHEBI:143788"/>
        <dbReference type="ChEBI" id="CHEBI:456216"/>
        <dbReference type="EC" id="6.3.4.13"/>
    </reaction>
</comment>
<evidence type="ECO:0000259" key="20">
    <source>
        <dbReference type="PROSITE" id="PS50975"/>
    </source>
</evidence>
<dbReference type="PROSITE" id="PS00184">
    <property type="entry name" value="GARS"/>
    <property type="match status" value="1"/>
</dbReference>
<dbReference type="PANTHER" id="PTHR43472:SF1">
    <property type="entry name" value="PHOSPHORIBOSYLAMINE--GLYCINE LIGASE, CHLOROPLASTIC"/>
    <property type="match status" value="1"/>
</dbReference>